<dbReference type="AlphaFoldDB" id="A0A6A6IVV8"/>
<feature type="region of interest" description="Disordered" evidence="1">
    <location>
        <begin position="1"/>
        <end position="25"/>
    </location>
</feature>
<name>A0A6A6IVV8_9PLEO</name>
<keyword evidence="4" id="KW-1185">Reference proteome</keyword>
<dbReference type="OrthoDB" id="8300194at2759"/>
<reference evidence="3" key="1">
    <citation type="journal article" date="2020" name="Stud. Mycol.">
        <title>101 Dothideomycetes genomes: a test case for predicting lifestyles and emergence of pathogens.</title>
        <authorList>
            <person name="Haridas S."/>
            <person name="Albert R."/>
            <person name="Binder M."/>
            <person name="Bloem J."/>
            <person name="Labutti K."/>
            <person name="Salamov A."/>
            <person name="Andreopoulos B."/>
            <person name="Baker S."/>
            <person name="Barry K."/>
            <person name="Bills G."/>
            <person name="Bluhm B."/>
            <person name="Cannon C."/>
            <person name="Castanera R."/>
            <person name="Culley D."/>
            <person name="Daum C."/>
            <person name="Ezra D."/>
            <person name="Gonzalez J."/>
            <person name="Henrissat B."/>
            <person name="Kuo A."/>
            <person name="Liang C."/>
            <person name="Lipzen A."/>
            <person name="Lutzoni F."/>
            <person name="Magnuson J."/>
            <person name="Mondo S."/>
            <person name="Nolan M."/>
            <person name="Ohm R."/>
            <person name="Pangilinan J."/>
            <person name="Park H.-J."/>
            <person name="Ramirez L."/>
            <person name="Alfaro M."/>
            <person name="Sun H."/>
            <person name="Tritt A."/>
            <person name="Yoshinaga Y."/>
            <person name="Zwiers L.-H."/>
            <person name="Turgeon B."/>
            <person name="Goodwin S."/>
            <person name="Spatafora J."/>
            <person name="Crous P."/>
            <person name="Grigoriev I."/>
        </authorList>
    </citation>
    <scope>NUCLEOTIDE SEQUENCE</scope>
    <source>
        <strain evidence="3">CBS 122368</strain>
    </source>
</reference>
<dbReference type="PANTHER" id="PTHR33112:SF15">
    <property type="entry name" value="HETEROKARYON INCOMPATIBILITY DOMAIN-CONTAINING PROTEIN"/>
    <property type="match status" value="1"/>
</dbReference>
<dbReference type="RefSeq" id="XP_033688754.1">
    <property type="nucleotide sequence ID" value="XM_033831923.1"/>
</dbReference>
<sequence>MPCPTCNDLHPRPPDPNTQRRSSRDDLTILTDDCFDSAETTGCETCKLLSEIVEYFDATHLPSVTVKQASHQGGVLQVWLLADLDEDDVLLDVFVPEGEESGHPRIGSAPGVRTVAPSSIEDECMEKLRRWVDECDEGHRNCDFKELTELPTRVINVGLDGDAPFLMETQGKREQYATLSYCWGKTPQLKTTRARLEEFKEALPEDLSLVAYEAIKICRDLGIAYLWIDALCIVQDDEEDWQREAAKMCEVYSSSYLTIAAAGAHDNEDGIFQDQYSGDVERLGLFLFRGHQIYVRVGPWQYHLGHPLGLNFDEQYADRLAEKSWLLRPEELPLVHRAWTVQERMLSRRVVYYTPEEMWWECDSWWYCECGTADEEKYPDDEDGSQYLRTMTAVQEANRGSFDWLRDPHRKVPMSLENAYHKWCTIVAMFSAGNLTYAKDKLPALSGLAHQFKTMLKDRFDFNDDYVAGMWRHNLERQLLWVVTDHVPRAKPLAPRPPDSAIPTWSWMSVTGNIHFISDERDMNFTPRFRIVDVSTEPMTADWAGMVKGGKLVLEGWVVHGVTHAADRHMRRASSVLMRIPNSSDVVPVQRDTADEMGPGPYICLYAAGMGSGEWSIREANNELGNVFFLLKPSEHVQGSYERVGMGLGLIPMMMKGLWDEAKMETIAIV</sequence>
<dbReference type="GeneID" id="54585253"/>
<evidence type="ECO:0000313" key="4">
    <source>
        <dbReference type="Proteomes" id="UP000800094"/>
    </source>
</evidence>
<feature type="domain" description="Heterokaryon incompatibility" evidence="2">
    <location>
        <begin position="176"/>
        <end position="343"/>
    </location>
</feature>
<dbReference type="EMBL" id="ML987191">
    <property type="protein sequence ID" value="KAF2253750.1"/>
    <property type="molecule type" value="Genomic_DNA"/>
</dbReference>
<evidence type="ECO:0000259" key="2">
    <source>
        <dbReference type="Pfam" id="PF06985"/>
    </source>
</evidence>
<dbReference type="Proteomes" id="UP000800094">
    <property type="component" value="Unassembled WGS sequence"/>
</dbReference>
<evidence type="ECO:0000256" key="1">
    <source>
        <dbReference type="SAM" id="MobiDB-lite"/>
    </source>
</evidence>
<protein>
    <submittedName>
        <fullName evidence="3">HET-domain-containing protein</fullName>
    </submittedName>
</protein>
<gene>
    <name evidence="3" type="ORF">BU26DRAFT_548145</name>
</gene>
<evidence type="ECO:0000313" key="3">
    <source>
        <dbReference type="EMBL" id="KAF2253750.1"/>
    </source>
</evidence>
<accession>A0A6A6IVV8</accession>
<organism evidence="3 4">
    <name type="scientific">Trematosphaeria pertusa</name>
    <dbReference type="NCBI Taxonomy" id="390896"/>
    <lineage>
        <taxon>Eukaryota</taxon>
        <taxon>Fungi</taxon>
        <taxon>Dikarya</taxon>
        <taxon>Ascomycota</taxon>
        <taxon>Pezizomycotina</taxon>
        <taxon>Dothideomycetes</taxon>
        <taxon>Pleosporomycetidae</taxon>
        <taxon>Pleosporales</taxon>
        <taxon>Massarineae</taxon>
        <taxon>Trematosphaeriaceae</taxon>
        <taxon>Trematosphaeria</taxon>
    </lineage>
</organism>
<dbReference type="InterPro" id="IPR010730">
    <property type="entry name" value="HET"/>
</dbReference>
<dbReference type="Pfam" id="PF06985">
    <property type="entry name" value="HET"/>
    <property type="match status" value="1"/>
</dbReference>
<proteinExistence type="predicted"/>
<dbReference type="PANTHER" id="PTHR33112">
    <property type="entry name" value="DOMAIN PROTEIN, PUTATIVE-RELATED"/>
    <property type="match status" value="1"/>
</dbReference>